<reference evidence="3 4" key="1">
    <citation type="submission" date="2024-11" db="EMBL/GenBank/DDBJ databases">
        <title>Chromosome-level genome assembly of the freshwater bivalve Anodonta woodiana.</title>
        <authorList>
            <person name="Chen X."/>
        </authorList>
    </citation>
    <scope>NUCLEOTIDE SEQUENCE [LARGE SCALE GENOMIC DNA]</scope>
    <source>
        <strain evidence="3">MN2024</strain>
        <tissue evidence="3">Gills</tissue>
    </source>
</reference>
<dbReference type="PROSITE" id="PS50268">
    <property type="entry name" value="CADHERIN_2"/>
    <property type="match status" value="1"/>
</dbReference>
<keyword evidence="1" id="KW-0106">Calcium</keyword>
<feature type="non-terminal residue" evidence="3">
    <location>
        <position position="64"/>
    </location>
</feature>
<dbReference type="SUPFAM" id="SSF49313">
    <property type="entry name" value="Cadherin-like"/>
    <property type="match status" value="1"/>
</dbReference>
<dbReference type="InterPro" id="IPR002126">
    <property type="entry name" value="Cadherin-like_dom"/>
</dbReference>
<dbReference type="Gene3D" id="2.60.40.60">
    <property type="entry name" value="Cadherins"/>
    <property type="match status" value="1"/>
</dbReference>
<evidence type="ECO:0000313" key="4">
    <source>
        <dbReference type="Proteomes" id="UP001634394"/>
    </source>
</evidence>
<sequence>LHATDADLNTDGNVSYSILGDQNKLIPFAINNKTGEIILTKNISWPYFDKYRLDVVVQDQPQLL</sequence>
<organism evidence="3 4">
    <name type="scientific">Sinanodonta woodiana</name>
    <name type="common">Chinese pond mussel</name>
    <name type="synonym">Anodonta woodiana</name>
    <dbReference type="NCBI Taxonomy" id="1069815"/>
    <lineage>
        <taxon>Eukaryota</taxon>
        <taxon>Metazoa</taxon>
        <taxon>Spiralia</taxon>
        <taxon>Lophotrochozoa</taxon>
        <taxon>Mollusca</taxon>
        <taxon>Bivalvia</taxon>
        <taxon>Autobranchia</taxon>
        <taxon>Heteroconchia</taxon>
        <taxon>Palaeoheterodonta</taxon>
        <taxon>Unionida</taxon>
        <taxon>Unionoidea</taxon>
        <taxon>Unionidae</taxon>
        <taxon>Unioninae</taxon>
        <taxon>Sinanodonta</taxon>
    </lineage>
</organism>
<dbReference type="Pfam" id="PF00028">
    <property type="entry name" value="Cadherin"/>
    <property type="match status" value="1"/>
</dbReference>
<dbReference type="InterPro" id="IPR015919">
    <property type="entry name" value="Cadherin-like_sf"/>
</dbReference>
<evidence type="ECO:0000259" key="2">
    <source>
        <dbReference type="PROSITE" id="PS50268"/>
    </source>
</evidence>
<comment type="caution">
    <text evidence="3">The sequence shown here is derived from an EMBL/GenBank/DDBJ whole genome shotgun (WGS) entry which is preliminary data.</text>
</comment>
<protein>
    <recommendedName>
        <fullName evidence="2">Cadherin domain-containing protein</fullName>
    </recommendedName>
</protein>
<dbReference type="Proteomes" id="UP001634394">
    <property type="component" value="Unassembled WGS sequence"/>
</dbReference>
<dbReference type="CDD" id="cd11304">
    <property type="entry name" value="Cadherin_repeat"/>
    <property type="match status" value="1"/>
</dbReference>
<dbReference type="EMBL" id="JBJQND010000005">
    <property type="protein sequence ID" value="KAL3876794.1"/>
    <property type="molecule type" value="Genomic_DNA"/>
</dbReference>
<keyword evidence="4" id="KW-1185">Reference proteome</keyword>
<feature type="non-terminal residue" evidence="3">
    <location>
        <position position="1"/>
    </location>
</feature>
<dbReference type="AlphaFoldDB" id="A0ABD3WS48"/>
<gene>
    <name evidence="3" type="ORF">ACJMK2_034588</name>
</gene>
<proteinExistence type="predicted"/>
<evidence type="ECO:0000313" key="3">
    <source>
        <dbReference type="EMBL" id="KAL3876794.1"/>
    </source>
</evidence>
<accession>A0ABD3WS48</accession>
<feature type="domain" description="Cadherin" evidence="2">
    <location>
        <begin position="1"/>
        <end position="60"/>
    </location>
</feature>
<evidence type="ECO:0000256" key="1">
    <source>
        <dbReference type="PROSITE-ProRule" id="PRU00043"/>
    </source>
</evidence>
<dbReference type="GO" id="GO:0005509">
    <property type="term" value="F:calcium ion binding"/>
    <property type="evidence" value="ECO:0007669"/>
    <property type="project" value="UniProtKB-UniRule"/>
</dbReference>
<name>A0ABD3WS48_SINWO</name>